<sequence length="190" mass="21242">MQLLKDMIQAKGRVLGDDILKVDSFLNQQVDTQLMLEIGKEFHHFFGQDEVTKILTVESSGIAPALATAMQFSVPMVFARKHQSVTTSDDNYSATVYSFTKKKDNQIFIDKHFLSTNDKVLIIDDFLANGQAVNGLMEICKQAKADVVGVGVVIEKRFQKGHRYLVNNNVRLKVLASISSLSNEKITFAE</sequence>
<proteinExistence type="inferred from homology"/>
<accession>A0A9D9H8K6</accession>
<keyword evidence="1 5" id="KW-0963">Cytoplasm</keyword>
<evidence type="ECO:0000313" key="9">
    <source>
        <dbReference type="Proteomes" id="UP000823614"/>
    </source>
</evidence>
<feature type="domain" description="Phosphoribosyltransferase" evidence="7">
    <location>
        <begin position="49"/>
        <end position="162"/>
    </location>
</feature>
<evidence type="ECO:0000259" key="7">
    <source>
        <dbReference type="Pfam" id="PF00156"/>
    </source>
</evidence>
<dbReference type="GO" id="GO:0005737">
    <property type="term" value="C:cytoplasm"/>
    <property type="evidence" value="ECO:0007669"/>
    <property type="project" value="UniProtKB-SubCell"/>
</dbReference>
<comment type="function">
    <text evidence="5">Converts the preformed base xanthine, a product of nucleic acid breakdown, to xanthosine 5'-monophosphate (XMP), so it can be reused for RNA or DNA synthesis.</text>
</comment>
<feature type="binding site" evidence="5">
    <location>
        <begin position="128"/>
        <end position="132"/>
    </location>
    <ligand>
        <name>5-phospho-alpha-D-ribose 1-diphosphate</name>
        <dbReference type="ChEBI" id="CHEBI:58017"/>
    </ligand>
</feature>
<evidence type="ECO:0000256" key="1">
    <source>
        <dbReference type="ARBA" id="ARBA00022490"/>
    </source>
</evidence>
<feature type="binding site" evidence="5">
    <location>
        <position position="27"/>
    </location>
    <ligand>
        <name>xanthine</name>
        <dbReference type="ChEBI" id="CHEBI:17712"/>
    </ligand>
</feature>
<keyword evidence="2 5" id="KW-0328">Glycosyltransferase</keyword>
<keyword evidence="4 5" id="KW-0660">Purine salvage</keyword>
<dbReference type="GO" id="GO:0046110">
    <property type="term" value="P:xanthine metabolic process"/>
    <property type="evidence" value="ECO:0007669"/>
    <property type="project" value="UniProtKB-UniRule"/>
</dbReference>
<evidence type="ECO:0000256" key="2">
    <source>
        <dbReference type="ARBA" id="ARBA00022676"/>
    </source>
</evidence>
<dbReference type="Proteomes" id="UP000823614">
    <property type="component" value="Unassembled WGS sequence"/>
</dbReference>
<dbReference type="Gene3D" id="3.40.50.2020">
    <property type="match status" value="1"/>
</dbReference>
<gene>
    <name evidence="5" type="primary">xpt</name>
    <name evidence="8" type="ORF">IAA89_05055</name>
</gene>
<dbReference type="InterPro" id="IPR000836">
    <property type="entry name" value="PRTase_dom"/>
</dbReference>
<dbReference type="AlphaFoldDB" id="A0A9D9H8K6"/>
<feature type="binding site" evidence="5">
    <location>
        <position position="20"/>
    </location>
    <ligand>
        <name>xanthine</name>
        <dbReference type="ChEBI" id="CHEBI:17712"/>
    </ligand>
</feature>
<dbReference type="SUPFAM" id="SSF53271">
    <property type="entry name" value="PRTase-like"/>
    <property type="match status" value="1"/>
</dbReference>
<dbReference type="InterPro" id="IPR050118">
    <property type="entry name" value="Pur/Pyrimidine_PRTase"/>
</dbReference>
<dbReference type="CDD" id="cd06223">
    <property type="entry name" value="PRTases_typeI"/>
    <property type="match status" value="1"/>
</dbReference>
<dbReference type="NCBIfam" id="TIGR01744">
    <property type="entry name" value="XPRTase"/>
    <property type="match status" value="1"/>
</dbReference>
<dbReference type="InterPro" id="IPR029057">
    <property type="entry name" value="PRTase-like"/>
</dbReference>
<evidence type="ECO:0000313" key="8">
    <source>
        <dbReference type="EMBL" id="MBO8441779.1"/>
    </source>
</evidence>
<comment type="catalytic activity">
    <reaction evidence="5">
        <text>XMP + diphosphate = xanthine + 5-phospho-alpha-D-ribose 1-diphosphate</text>
        <dbReference type="Rhea" id="RHEA:10800"/>
        <dbReference type="ChEBI" id="CHEBI:17712"/>
        <dbReference type="ChEBI" id="CHEBI:33019"/>
        <dbReference type="ChEBI" id="CHEBI:57464"/>
        <dbReference type="ChEBI" id="CHEBI:58017"/>
        <dbReference type="EC" id="2.4.2.22"/>
    </reaction>
</comment>
<comment type="caution">
    <text evidence="8">The sequence shown here is derived from an EMBL/GenBank/DDBJ whole genome shotgun (WGS) entry which is preliminary data.</text>
</comment>
<evidence type="ECO:0000256" key="5">
    <source>
        <dbReference type="HAMAP-Rule" id="MF_01184"/>
    </source>
</evidence>
<reference evidence="8" key="1">
    <citation type="submission" date="2020-10" db="EMBL/GenBank/DDBJ databases">
        <authorList>
            <person name="Gilroy R."/>
        </authorList>
    </citation>
    <scope>NUCLEOTIDE SEQUENCE</scope>
    <source>
        <strain evidence="8">C6-149</strain>
    </source>
</reference>
<dbReference type="GO" id="GO:0006166">
    <property type="term" value="P:purine ribonucleoside salvage"/>
    <property type="evidence" value="ECO:0007669"/>
    <property type="project" value="UniProtKB-KW"/>
</dbReference>
<dbReference type="GO" id="GO:0000310">
    <property type="term" value="F:xanthine phosphoribosyltransferase activity"/>
    <property type="evidence" value="ECO:0007669"/>
    <property type="project" value="UniProtKB-UniRule"/>
</dbReference>
<name>A0A9D9H8K6_9LACO</name>
<reference evidence="8" key="2">
    <citation type="journal article" date="2021" name="PeerJ">
        <title>Extensive microbial diversity within the chicken gut microbiome revealed by metagenomics and culture.</title>
        <authorList>
            <person name="Gilroy R."/>
            <person name="Ravi A."/>
            <person name="Getino M."/>
            <person name="Pursley I."/>
            <person name="Horton D.L."/>
            <person name="Alikhan N.F."/>
            <person name="Baker D."/>
            <person name="Gharbi K."/>
            <person name="Hall N."/>
            <person name="Watson M."/>
            <person name="Adriaenssens E.M."/>
            <person name="Foster-Nyarko E."/>
            <person name="Jarju S."/>
            <person name="Secka A."/>
            <person name="Antonio M."/>
            <person name="Oren A."/>
            <person name="Chaudhuri R.R."/>
            <person name="La Ragione R."/>
            <person name="Hildebrand F."/>
            <person name="Pallen M.J."/>
        </authorList>
    </citation>
    <scope>NUCLEOTIDE SEQUENCE</scope>
    <source>
        <strain evidence="8">C6-149</strain>
    </source>
</reference>
<keyword evidence="3 5" id="KW-0808">Transferase</keyword>
<dbReference type="EC" id="2.4.2.22" evidence="5 6"/>
<comment type="subcellular location">
    <subcellularLocation>
        <location evidence="5">Cytoplasm</location>
    </subcellularLocation>
</comment>
<dbReference type="PANTHER" id="PTHR43864">
    <property type="entry name" value="HYPOXANTHINE/GUANINE PHOSPHORIBOSYLTRANSFERASE"/>
    <property type="match status" value="1"/>
</dbReference>
<comment type="pathway">
    <text evidence="5">Purine metabolism; XMP biosynthesis via salvage pathway; XMP from xanthine: step 1/1.</text>
</comment>
<dbReference type="Pfam" id="PF00156">
    <property type="entry name" value="Pribosyltran"/>
    <property type="match status" value="1"/>
</dbReference>
<organism evidence="8 9">
    <name type="scientific">Candidatus Gallilactobacillus intestinavium</name>
    <dbReference type="NCBI Taxonomy" id="2840838"/>
    <lineage>
        <taxon>Bacteria</taxon>
        <taxon>Bacillati</taxon>
        <taxon>Bacillota</taxon>
        <taxon>Bacilli</taxon>
        <taxon>Lactobacillales</taxon>
        <taxon>Lactobacillaceae</taxon>
        <taxon>Lactobacillaceae incertae sedis</taxon>
        <taxon>Candidatus Gallilactobacillus</taxon>
    </lineage>
</organism>
<evidence type="ECO:0000256" key="3">
    <source>
        <dbReference type="ARBA" id="ARBA00022679"/>
    </source>
</evidence>
<dbReference type="EMBL" id="JADIMP010000084">
    <property type="protein sequence ID" value="MBO8441779.1"/>
    <property type="molecule type" value="Genomic_DNA"/>
</dbReference>
<evidence type="ECO:0000256" key="4">
    <source>
        <dbReference type="ARBA" id="ARBA00022726"/>
    </source>
</evidence>
<comment type="subunit">
    <text evidence="5">Homodimer.</text>
</comment>
<dbReference type="PANTHER" id="PTHR43864:SF1">
    <property type="entry name" value="XANTHINE PHOSPHORIBOSYLTRANSFERASE"/>
    <property type="match status" value="1"/>
</dbReference>
<feature type="binding site" evidence="5">
    <location>
        <position position="156"/>
    </location>
    <ligand>
        <name>xanthine</name>
        <dbReference type="ChEBI" id="CHEBI:17712"/>
    </ligand>
</feature>
<comment type="similarity">
    <text evidence="5">Belongs to the purine/pyrimidine phosphoribosyltransferase family. Xpt subfamily.</text>
</comment>
<protein>
    <recommendedName>
        <fullName evidence="5 6">Xanthine phosphoribosyltransferase</fullName>
        <shortName evidence="5">XPRTase</shortName>
        <ecNumber evidence="5 6">2.4.2.22</ecNumber>
    </recommendedName>
</protein>
<dbReference type="InterPro" id="IPR010079">
    <property type="entry name" value="Xanthine_PRibTrfase"/>
</dbReference>
<dbReference type="GO" id="GO:0032265">
    <property type="term" value="P:XMP salvage"/>
    <property type="evidence" value="ECO:0007669"/>
    <property type="project" value="UniProtKB-UniRule"/>
</dbReference>
<dbReference type="NCBIfam" id="NF006671">
    <property type="entry name" value="PRK09219.1"/>
    <property type="match status" value="1"/>
</dbReference>
<evidence type="ECO:0000256" key="6">
    <source>
        <dbReference type="NCBIfam" id="TIGR01744"/>
    </source>
</evidence>
<dbReference type="HAMAP" id="MF_01184">
    <property type="entry name" value="XPRTase"/>
    <property type="match status" value="1"/>
</dbReference>